<proteinExistence type="predicted"/>
<reference evidence="2" key="5">
    <citation type="journal article" date="2021" name="G3 (Bethesda)">
        <title>Aegilops tauschii genome assembly Aet v5.0 features greater sequence contiguity and improved annotation.</title>
        <authorList>
            <person name="Wang L."/>
            <person name="Zhu T."/>
            <person name="Rodriguez J.C."/>
            <person name="Deal K.R."/>
            <person name="Dubcovsky J."/>
            <person name="McGuire P.E."/>
            <person name="Lux T."/>
            <person name="Spannagl M."/>
            <person name="Mayer K.F.X."/>
            <person name="Baldrich P."/>
            <person name="Meyers B.C."/>
            <person name="Huo N."/>
            <person name="Gu Y.Q."/>
            <person name="Zhou H."/>
            <person name="Devos K.M."/>
            <person name="Bennetzen J.L."/>
            <person name="Unver T."/>
            <person name="Budak H."/>
            <person name="Gulick P.J."/>
            <person name="Galiba G."/>
            <person name="Kalapos B."/>
            <person name="Nelson D.R."/>
            <person name="Li P."/>
            <person name="You F.M."/>
            <person name="Luo M.C."/>
            <person name="Dvorak J."/>
        </authorList>
    </citation>
    <scope>NUCLEOTIDE SEQUENCE [LARGE SCALE GENOMIC DNA]</scope>
    <source>
        <strain evidence="2">cv. AL8/78</strain>
    </source>
</reference>
<dbReference type="Proteomes" id="UP000015105">
    <property type="component" value="Chromosome 1D"/>
</dbReference>
<dbReference type="Pfam" id="PF00085">
    <property type="entry name" value="Thioredoxin"/>
    <property type="match status" value="1"/>
</dbReference>
<name>A0A452YNJ6_AEGTS</name>
<keyword evidence="3" id="KW-1185">Reference proteome</keyword>
<dbReference type="Gramene" id="AET1Gv20478300.71">
    <property type="protein sequence ID" value="AET1Gv20478300.71"/>
    <property type="gene ID" value="AET1Gv20478300"/>
</dbReference>
<protein>
    <recommendedName>
        <fullName evidence="1">Thioredoxin domain-containing protein</fullName>
    </recommendedName>
</protein>
<evidence type="ECO:0000259" key="1">
    <source>
        <dbReference type="Pfam" id="PF00085"/>
    </source>
</evidence>
<dbReference type="AlphaFoldDB" id="A0A452YNJ6"/>
<feature type="domain" description="Thioredoxin" evidence="1">
    <location>
        <begin position="1"/>
        <end position="35"/>
    </location>
</feature>
<reference evidence="2" key="4">
    <citation type="submission" date="2019-03" db="UniProtKB">
        <authorList>
            <consortium name="EnsemblPlants"/>
        </authorList>
    </citation>
    <scope>IDENTIFICATION</scope>
</reference>
<dbReference type="InterPro" id="IPR036249">
    <property type="entry name" value="Thioredoxin-like_sf"/>
</dbReference>
<reference evidence="3" key="2">
    <citation type="journal article" date="2017" name="Nat. Plants">
        <title>The Aegilops tauschii genome reveals multiple impacts of transposons.</title>
        <authorList>
            <person name="Zhao G."/>
            <person name="Zou C."/>
            <person name="Li K."/>
            <person name="Wang K."/>
            <person name="Li T."/>
            <person name="Gao L."/>
            <person name="Zhang X."/>
            <person name="Wang H."/>
            <person name="Yang Z."/>
            <person name="Liu X."/>
            <person name="Jiang W."/>
            <person name="Mao L."/>
            <person name="Kong X."/>
            <person name="Jiao Y."/>
            <person name="Jia J."/>
        </authorList>
    </citation>
    <scope>NUCLEOTIDE SEQUENCE [LARGE SCALE GENOMIC DNA]</scope>
    <source>
        <strain evidence="3">cv. AL8/78</strain>
    </source>
</reference>
<dbReference type="Gene3D" id="3.40.30.10">
    <property type="entry name" value="Glutaredoxin"/>
    <property type="match status" value="1"/>
</dbReference>
<dbReference type="InterPro" id="IPR013766">
    <property type="entry name" value="Thioredoxin_domain"/>
</dbReference>
<evidence type="ECO:0000313" key="3">
    <source>
        <dbReference type="Proteomes" id="UP000015105"/>
    </source>
</evidence>
<dbReference type="EnsemblPlants" id="AET1Gv20478300.71">
    <property type="protein sequence ID" value="AET1Gv20478300.71"/>
    <property type="gene ID" value="AET1Gv20478300"/>
</dbReference>
<organism evidence="2 3">
    <name type="scientific">Aegilops tauschii subsp. strangulata</name>
    <name type="common">Goatgrass</name>
    <dbReference type="NCBI Taxonomy" id="200361"/>
    <lineage>
        <taxon>Eukaryota</taxon>
        <taxon>Viridiplantae</taxon>
        <taxon>Streptophyta</taxon>
        <taxon>Embryophyta</taxon>
        <taxon>Tracheophyta</taxon>
        <taxon>Spermatophyta</taxon>
        <taxon>Magnoliopsida</taxon>
        <taxon>Liliopsida</taxon>
        <taxon>Poales</taxon>
        <taxon>Poaceae</taxon>
        <taxon>BOP clade</taxon>
        <taxon>Pooideae</taxon>
        <taxon>Triticodae</taxon>
        <taxon>Triticeae</taxon>
        <taxon>Triticinae</taxon>
        <taxon>Aegilops</taxon>
    </lineage>
</organism>
<accession>A0A452YNJ6</accession>
<reference evidence="3" key="1">
    <citation type="journal article" date="2014" name="Science">
        <title>Ancient hybridizations among the ancestral genomes of bread wheat.</title>
        <authorList>
            <consortium name="International Wheat Genome Sequencing Consortium,"/>
            <person name="Marcussen T."/>
            <person name="Sandve S.R."/>
            <person name="Heier L."/>
            <person name="Spannagl M."/>
            <person name="Pfeifer M."/>
            <person name="Jakobsen K.S."/>
            <person name="Wulff B.B."/>
            <person name="Steuernagel B."/>
            <person name="Mayer K.F."/>
            <person name="Olsen O.A."/>
        </authorList>
    </citation>
    <scope>NUCLEOTIDE SEQUENCE [LARGE SCALE GENOMIC DNA]</scope>
    <source>
        <strain evidence="3">cv. AL8/78</strain>
    </source>
</reference>
<dbReference type="SUPFAM" id="SSF52833">
    <property type="entry name" value="Thioredoxin-like"/>
    <property type="match status" value="1"/>
</dbReference>
<sequence>ASYCRPCRVIAPVYAEMSKNYPQLMFLPIDVDDLMVIPSYICLGKMTLKSPVGHVILTDALLIHKCSAKPQSMQCIFLSCYFLFQRNVGKHINMYAVLYIFILPFPVSKKYMQTGKYLLLPILWSVVECFCHPDSSTL</sequence>
<evidence type="ECO:0000313" key="2">
    <source>
        <dbReference type="EnsemblPlants" id="AET1Gv20478300.71"/>
    </source>
</evidence>
<dbReference type="CDD" id="cd02947">
    <property type="entry name" value="TRX_family"/>
    <property type="match status" value="1"/>
</dbReference>
<reference evidence="2" key="3">
    <citation type="journal article" date="2017" name="Nature">
        <title>Genome sequence of the progenitor of the wheat D genome Aegilops tauschii.</title>
        <authorList>
            <person name="Luo M.C."/>
            <person name="Gu Y.Q."/>
            <person name="Puiu D."/>
            <person name="Wang H."/>
            <person name="Twardziok S.O."/>
            <person name="Deal K.R."/>
            <person name="Huo N."/>
            <person name="Zhu T."/>
            <person name="Wang L."/>
            <person name="Wang Y."/>
            <person name="McGuire P.E."/>
            <person name="Liu S."/>
            <person name="Long H."/>
            <person name="Ramasamy R.K."/>
            <person name="Rodriguez J.C."/>
            <person name="Van S.L."/>
            <person name="Yuan L."/>
            <person name="Wang Z."/>
            <person name="Xia Z."/>
            <person name="Xiao L."/>
            <person name="Anderson O.D."/>
            <person name="Ouyang S."/>
            <person name="Liang Y."/>
            <person name="Zimin A.V."/>
            <person name="Pertea G."/>
            <person name="Qi P."/>
            <person name="Bennetzen J.L."/>
            <person name="Dai X."/>
            <person name="Dawson M.W."/>
            <person name="Muller H.G."/>
            <person name="Kugler K."/>
            <person name="Rivarola-Duarte L."/>
            <person name="Spannagl M."/>
            <person name="Mayer K.F.X."/>
            <person name="Lu F.H."/>
            <person name="Bevan M.W."/>
            <person name="Leroy P."/>
            <person name="Li P."/>
            <person name="You F.M."/>
            <person name="Sun Q."/>
            <person name="Liu Z."/>
            <person name="Lyons E."/>
            <person name="Wicker T."/>
            <person name="Salzberg S.L."/>
            <person name="Devos K.M."/>
            <person name="Dvorak J."/>
        </authorList>
    </citation>
    <scope>NUCLEOTIDE SEQUENCE [LARGE SCALE GENOMIC DNA]</scope>
    <source>
        <strain evidence="2">cv. AL8/78</strain>
    </source>
</reference>